<keyword evidence="1" id="KW-0812">Transmembrane</keyword>
<name>A0AAE0TPZ3_9PEZI</name>
<dbReference type="AlphaFoldDB" id="A0AAE0TPZ3"/>
<protein>
    <recommendedName>
        <fullName evidence="4">Spherulin 4-like cell surface protein</fullName>
    </recommendedName>
</protein>
<dbReference type="EMBL" id="JAUTXT010000047">
    <property type="protein sequence ID" value="KAK3671045.1"/>
    <property type="molecule type" value="Genomic_DNA"/>
</dbReference>
<dbReference type="InterPro" id="IPR021986">
    <property type="entry name" value="Spherulin4"/>
</dbReference>
<accession>A0AAE0TPZ3</accession>
<keyword evidence="1" id="KW-1133">Transmembrane helix</keyword>
<comment type="caution">
    <text evidence="2">The sequence shown here is derived from an EMBL/GenBank/DDBJ whole genome shotgun (WGS) entry which is preliminary data.</text>
</comment>
<keyword evidence="1" id="KW-0472">Membrane</keyword>
<dbReference type="PANTHER" id="PTHR35040">
    <property type="match status" value="1"/>
</dbReference>
<sequence length="289" mass="31904">MEAPRFAIERQRRRSRRTWFAVSTVAVLAILAIAVPLAVILPRKVHGPPTAVILPLYSYPLGGAWDPLFRTLDSSHERQYTVVINPNDGPGNTSGPGEDYLAAIARLNAYANVRTIGYVRTKYASRNITSVMQDVTTYAHWSTMAANLSIHGIFFDEVPSAYSLDVLQYLSTINDAVKSSEGIASDKLIVHNPGTEPDAPLVLNSTDVIVSFEDSYDIYQTKRAILRSLPLDRSRYAFMVHSVPPSVGFKSLTSQLSTHAASVFATKLSQNFYESFGSDWSDFCHSVPV</sequence>
<gene>
    <name evidence="2" type="ORF">LTR78_009006</name>
</gene>
<feature type="transmembrane region" description="Helical" evidence="1">
    <location>
        <begin position="20"/>
        <end position="41"/>
    </location>
</feature>
<evidence type="ECO:0000256" key="1">
    <source>
        <dbReference type="SAM" id="Phobius"/>
    </source>
</evidence>
<evidence type="ECO:0008006" key="4">
    <source>
        <dbReference type="Google" id="ProtNLM"/>
    </source>
</evidence>
<organism evidence="2 3">
    <name type="scientific">Recurvomyces mirabilis</name>
    <dbReference type="NCBI Taxonomy" id="574656"/>
    <lineage>
        <taxon>Eukaryota</taxon>
        <taxon>Fungi</taxon>
        <taxon>Dikarya</taxon>
        <taxon>Ascomycota</taxon>
        <taxon>Pezizomycotina</taxon>
        <taxon>Dothideomycetes</taxon>
        <taxon>Dothideomycetidae</taxon>
        <taxon>Mycosphaerellales</taxon>
        <taxon>Teratosphaeriaceae</taxon>
        <taxon>Recurvomyces</taxon>
    </lineage>
</organism>
<keyword evidence="3" id="KW-1185">Reference proteome</keyword>
<dbReference type="Pfam" id="PF12138">
    <property type="entry name" value="Spherulin4"/>
    <property type="match status" value="1"/>
</dbReference>
<evidence type="ECO:0000313" key="3">
    <source>
        <dbReference type="Proteomes" id="UP001274830"/>
    </source>
</evidence>
<reference evidence="2" key="1">
    <citation type="submission" date="2023-07" db="EMBL/GenBank/DDBJ databases">
        <title>Black Yeasts Isolated from many extreme environments.</title>
        <authorList>
            <person name="Coleine C."/>
            <person name="Stajich J.E."/>
            <person name="Selbmann L."/>
        </authorList>
    </citation>
    <scope>NUCLEOTIDE SEQUENCE</scope>
    <source>
        <strain evidence="2">CCFEE 5485</strain>
    </source>
</reference>
<proteinExistence type="predicted"/>
<dbReference type="Proteomes" id="UP001274830">
    <property type="component" value="Unassembled WGS sequence"/>
</dbReference>
<evidence type="ECO:0000313" key="2">
    <source>
        <dbReference type="EMBL" id="KAK3671045.1"/>
    </source>
</evidence>
<dbReference type="PANTHER" id="PTHR35040:SF9">
    <property type="entry name" value="4-LIKE CELL SURFACE PROTEIN, PUTATIVE (AFU_ORTHOLOGUE AFUA_4G14080)-RELATED"/>
    <property type="match status" value="1"/>
</dbReference>